<evidence type="ECO:0000256" key="1">
    <source>
        <dbReference type="SAM" id="Phobius"/>
    </source>
</evidence>
<protein>
    <submittedName>
        <fullName evidence="2">Uncharacterized protein</fullName>
    </submittedName>
</protein>
<evidence type="ECO:0000313" key="2">
    <source>
        <dbReference type="EMBL" id="KKK67469.1"/>
    </source>
</evidence>
<dbReference type="AlphaFoldDB" id="A0A0F8ZM49"/>
<name>A0A0F8ZM49_9ZZZZ</name>
<gene>
    <name evidence="2" type="ORF">LCGC14_2953750</name>
</gene>
<accession>A0A0F8ZM49</accession>
<reference evidence="2" key="1">
    <citation type="journal article" date="2015" name="Nature">
        <title>Complex archaea that bridge the gap between prokaryotes and eukaryotes.</title>
        <authorList>
            <person name="Spang A."/>
            <person name="Saw J.H."/>
            <person name="Jorgensen S.L."/>
            <person name="Zaremba-Niedzwiedzka K."/>
            <person name="Martijn J."/>
            <person name="Lind A.E."/>
            <person name="van Eijk R."/>
            <person name="Schleper C."/>
            <person name="Guy L."/>
            <person name="Ettema T.J."/>
        </authorList>
    </citation>
    <scope>NUCLEOTIDE SEQUENCE</scope>
</reference>
<proteinExistence type="predicted"/>
<keyword evidence="1" id="KW-0472">Membrane</keyword>
<sequence length="152" mass="17027">MAMACARAIRVLRALLQWFPGIVAGAAAVHSIDLYVFGLVTGWQAVGLLAATCCVRAALEIAVRCPRCWYRLHRVCPTACCPRLLAKDALQDVLRHLSSCMVATSASRVLIPAEWPRYRDCVFYVVFFAIAMGHIVNLWPRQGTAQRARWRR</sequence>
<keyword evidence="1" id="KW-0812">Transmembrane</keyword>
<keyword evidence="1" id="KW-1133">Transmembrane helix</keyword>
<feature type="transmembrane region" description="Helical" evidence="1">
    <location>
        <begin position="121"/>
        <end position="140"/>
    </location>
</feature>
<organism evidence="2">
    <name type="scientific">marine sediment metagenome</name>
    <dbReference type="NCBI Taxonomy" id="412755"/>
    <lineage>
        <taxon>unclassified sequences</taxon>
        <taxon>metagenomes</taxon>
        <taxon>ecological metagenomes</taxon>
    </lineage>
</organism>
<comment type="caution">
    <text evidence="2">The sequence shown here is derived from an EMBL/GenBank/DDBJ whole genome shotgun (WGS) entry which is preliminary data.</text>
</comment>
<dbReference type="EMBL" id="LAZR01059595">
    <property type="protein sequence ID" value="KKK67469.1"/>
    <property type="molecule type" value="Genomic_DNA"/>
</dbReference>